<gene>
    <name evidence="2" type="ORF">GCM10010357_05520</name>
</gene>
<accession>A0ABN0Y994</accession>
<comment type="caution">
    <text evidence="2">The sequence shown here is derived from an EMBL/GenBank/DDBJ whole genome shotgun (WGS) entry which is preliminary data.</text>
</comment>
<keyword evidence="3" id="KW-1185">Reference proteome</keyword>
<dbReference type="EMBL" id="BAAABX010000006">
    <property type="protein sequence ID" value="GAA0387684.1"/>
    <property type="molecule type" value="Genomic_DNA"/>
</dbReference>
<protein>
    <submittedName>
        <fullName evidence="2">Uncharacterized protein</fullName>
    </submittedName>
</protein>
<reference evidence="2 3" key="1">
    <citation type="journal article" date="2019" name="Int. J. Syst. Evol. Microbiol.">
        <title>The Global Catalogue of Microorganisms (GCM) 10K type strain sequencing project: providing services to taxonomists for standard genome sequencing and annotation.</title>
        <authorList>
            <consortium name="The Broad Institute Genomics Platform"/>
            <consortium name="The Broad Institute Genome Sequencing Center for Infectious Disease"/>
            <person name="Wu L."/>
            <person name="Ma J."/>
        </authorList>
    </citation>
    <scope>NUCLEOTIDE SEQUENCE [LARGE SCALE GENOMIC DNA]</scope>
    <source>
        <strain evidence="2 3">JCM 4788</strain>
    </source>
</reference>
<evidence type="ECO:0000313" key="2">
    <source>
        <dbReference type="EMBL" id="GAA0387684.1"/>
    </source>
</evidence>
<dbReference type="Proteomes" id="UP001500879">
    <property type="component" value="Unassembled WGS sequence"/>
</dbReference>
<proteinExistence type="predicted"/>
<evidence type="ECO:0000256" key="1">
    <source>
        <dbReference type="SAM" id="MobiDB-lite"/>
    </source>
</evidence>
<sequence>MIPLPHSSGPSAMPTPIPGCAPCVRLDKAWRAARDRGDRESAEKFAGAYVKHHTTRHPGAW</sequence>
<evidence type="ECO:0000313" key="3">
    <source>
        <dbReference type="Proteomes" id="UP001500879"/>
    </source>
</evidence>
<feature type="region of interest" description="Disordered" evidence="1">
    <location>
        <begin position="35"/>
        <end position="61"/>
    </location>
</feature>
<organism evidence="2 3">
    <name type="scientific">Streptomyces luteireticuli</name>
    <dbReference type="NCBI Taxonomy" id="173858"/>
    <lineage>
        <taxon>Bacteria</taxon>
        <taxon>Bacillati</taxon>
        <taxon>Actinomycetota</taxon>
        <taxon>Actinomycetes</taxon>
        <taxon>Kitasatosporales</taxon>
        <taxon>Streptomycetaceae</taxon>
        <taxon>Streptomyces</taxon>
    </lineage>
</organism>
<dbReference type="RefSeq" id="WP_344019372.1">
    <property type="nucleotide sequence ID" value="NZ_BAAABX010000006.1"/>
</dbReference>
<feature type="compositionally biased region" description="Basic residues" evidence="1">
    <location>
        <begin position="50"/>
        <end position="61"/>
    </location>
</feature>
<name>A0ABN0Y994_9ACTN</name>